<dbReference type="GO" id="GO:0005737">
    <property type="term" value="C:cytoplasm"/>
    <property type="evidence" value="ECO:0007669"/>
    <property type="project" value="TreeGrafter"/>
</dbReference>
<dbReference type="Pfam" id="PF22697">
    <property type="entry name" value="SOS1_NGEF_PH"/>
    <property type="match status" value="1"/>
</dbReference>
<dbReference type="SUPFAM" id="SSF48065">
    <property type="entry name" value="DBL homology domain (DH-domain)"/>
    <property type="match status" value="1"/>
</dbReference>
<dbReference type="SUPFAM" id="SSF50729">
    <property type="entry name" value="PH domain-like"/>
    <property type="match status" value="1"/>
</dbReference>
<evidence type="ECO:0000256" key="1">
    <source>
        <dbReference type="ARBA" id="ARBA00022658"/>
    </source>
</evidence>
<dbReference type="AlphaFoldDB" id="A0A0K8S7R4"/>
<dbReference type="Gene3D" id="1.20.900.10">
    <property type="entry name" value="Dbl homology (DH) domain"/>
    <property type="match status" value="1"/>
</dbReference>
<organism evidence="4">
    <name type="scientific">Lygus hesperus</name>
    <name type="common">Western plant bug</name>
    <dbReference type="NCBI Taxonomy" id="30085"/>
    <lineage>
        <taxon>Eukaryota</taxon>
        <taxon>Metazoa</taxon>
        <taxon>Ecdysozoa</taxon>
        <taxon>Arthropoda</taxon>
        <taxon>Hexapoda</taxon>
        <taxon>Insecta</taxon>
        <taxon>Pterygota</taxon>
        <taxon>Neoptera</taxon>
        <taxon>Paraneoptera</taxon>
        <taxon>Hemiptera</taxon>
        <taxon>Heteroptera</taxon>
        <taxon>Panheteroptera</taxon>
        <taxon>Cimicomorpha</taxon>
        <taxon>Miridae</taxon>
        <taxon>Mirini</taxon>
        <taxon>Lygus</taxon>
    </lineage>
</organism>
<evidence type="ECO:0000256" key="2">
    <source>
        <dbReference type="SAM" id="MobiDB-lite"/>
    </source>
</evidence>
<dbReference type="PANTHER" id="PTHR22826">
    <property type="entry name" value="RHO GUANINE EXCHANGE FACTOR-RELATED"/>
    <property type="match status" value="1"/>
</dbReference>
<dbReference type="CDD" id="cd00160">
    <property type="entry name" value="RhoGEF"/>
    <property type="match status" value="1"/>
</dbReference>
<dbReference type="PROSITE" id="PS50010">
    <property type="entry name" value="DH_2"/>
    <property type="match status" value="1"/>
</dbReference>
<dbReference type="SMART" id="SM00325">
    <property type="entry name" value="RhoGEF"/>
    <property type="match status" value="1"/>
</dbReference>
<feature type="region of interest" description="Disordered" evidence="2">
    <location>
        <begin position="1"/>
        <end position="42"/>
    </location>
</feature>
<dbReference type="Pfam" id="PF00621">
    <property type="entry name" value="RhoGEF"/>
    <property type="match status" value="1"/>
</dbReference>
<keyword evidence="1" id="KW-0344">Guanine-nucleotide releasing factor</keyword>
<dbReference type="InterPro" id="IPR011993">
    <property type="entry name" value="PH-like_dom_sf"/>
</dbReference>
<protein>
    <recommendedName>
        <fullName evidence="3">DH domain-containing protein</fullName>
    </recommendedName>
</protein>
<dbReference type="InterPro" id="IPR051336">
    <property type="entry name" value="RhoGEF_Guanine_NuclExch_SF"/>
</dbReference>
<dbReference type="InterPro" id="IPR055251">
    <property type="entry name" value="SOS1_NGEF_PH"/>
</dbReference>
<proteinExistence type="predicted"/>
<feature type="compositionally biased region" description="Low complexity" evidence="2">
    <location>
        <begin position="1"/>
        <end position="37"/>
    </location>
</feature>
<accession>A0A0K8S7R4</accession>
<dbReference type="Gene3D" id="2.30.29.30">
    <property type="entry name" value="Pleckstrin-homology domain (PH domain)/Phosphotyrosine-binding domain (PTB)"/>
    <property type="match status" value="1"/>
</dbReference>
<sequence length="485" mass="56026">MSSRSFYHSSSTTTKSVSITTQGTTRGGRVSSRRTITAMSEDADGSGEVFTVTQDFKAEDSDSIGVHRGEKVVLVATKTKDPLNNGSNHDSEDELDFGVHIEELLDSSAARHKMAVRPKRTYTRRVSPSRWAVQSLEDPTRKGLVPIVVLQAEEEETLEQQDLIFRKEAIISELLETEEEFCRDLKDVVERYIKPLDGPKVPRFVSDKKDSLFGNFREISIFHNTVLLEGIKYYAKEPAGLGRAFLRMERDFDKHVAYCHDEPSFQEFLQENESIRTWFEDLAARLRDDKNLTEHLKLPVQRINDYQLLLKELVKYCEKLGEDTTDLEKALELMLGIPHRADDLKYLNNIEGYHGDIHKLGRLLRHNWFKVKGKDGKTHDRYLFLFKARILVCKVRKISDNRYVFLLKEIIRLPEVELRDHRNDPKTFEVGSLTVTSHKDYIKDPWLAEIKHYAKKTLTLAEHAADDLRLQVEETKNLNHSKALN</sequence>
<reference evidence="4" key="1">
    <citation type="submission" date="2014-09" db="EMBL/GenBank/DDBJ databases">
        <authorList>
            <person name="Magalhaes I.L.F."/>
            <person name="Oliveira U."/>
            <person name="Santos F.R."/>
            <person name="Vidigal T.H.D.A."/>
            <person name="Brescovit A.D."/>
            <person name="Santos A.J."/>
        </authorList>
    </citation>
    <scope>NUCLEOTIDE SEQUENCE</scope>
</reference>
<name>A0A0K8S7R4_LYGHE</name>
<evidence type="ECO:0000259" key="3">
    <source>
        <dbReference type="PROSITE" id="PS50010"/>
    </source>
</evidence>
<evidence type="ECO:0000313" key="4">
    <source>
        <dbReference type="EMBL" id="JAG48770.1"/>
    </source>
</evidence>
<dbReference type="FunFam" id="1.20.900.10:FF:000033">
    <property type="entry name" value="Muscle M-line assembly protein unc-89-like Protein"/>
    <property type="match status" value="1"/>
</dbReference>
<dbReference type="InterPro" id="IPR035899">
    <property type="entry name" value="DBL_dom_sf"/>
</dbReference>
<dbReference type="EMBL" id="GBRD01017057">
    <property type="protein sequence ID" value="JAG48770.1"/>
    <property type="molecule type" value="Transcribed_RNA"/>
</dbReference>
<dbReference type="GO" id="GO:0005085">
    <property type="term" value="F:guanyl-nucleotide exchange factor activity"/>
    <property type="evidence" value="ECO:0007669"/>
    <property type="project" value="UniProtKB-KW"/>
</dbReference>
<dbReference type="InterPro" id="IPR000219">
    <property type="entry name" value="DH_dom"/>
</dbReference>
<feature type="domain" description="DH" evidence="3">
    <location>
        <begin position="166"/>
        <end position="344"/>
    </location>
</feature>